<evidence type="ECO:0000313" key="2">
    <source>
        <dbReference type="EMBL" id="KAJ0402645.1"/>
    </source>
</evidence>
<dbReference type="InterPro" id="IPR037883">
    <property type="entry name" value="Knr4/Smi1-like_sf"/>
</dbReference>
<proteinExistence type="predicted"/>
<organism evidence="2 3">
    <name type="scientific">Pythium insidiosum</name>
    <name type="common">Pythiosis disease agent</name>
    <dbReference type="NCBI Taxonomy" id="114742"/>
    <lineage>
        <taxon>Eukaryota</taxon>
        <taxon>Sar</taxon>
        <taxon>Stramenopiles</taxon>
        <taxon>Oomycota</taxon>
        <taxon>Peronosporomycetes</taxon>
        <taxon>Pythiales</taxon>
        <taxon>Pythiaceae</taxon>
        <taxon>Pythium</taxon>
    </lineage>
</organism>
<dbReference type="Pfam" id="PF09346">
    <property type="entry name" value="SMI1_KNR4"/>
    <property type="match status" value="1"/>
</dbReference>
<feature type="domain" description="Knr4/Smi1-like" evidence="1">
    <location>
        <begin position="43"/>
        <end position="149"/>
    </location>
</feature>
<dbReference type="SUPFAM" id="SSF160631">
    <property type="entry name" value="SMI1/KNR4-like"/>
    <property type="match status" value="1"/>
</dbReference>
<accession>A0AAD5LLB3</accession>
<dbReference type="EMBL" id="JAKCXM010000097">
    <property type="protein sequence ID" value="KAJ0402645.1"/>
    <property type="molecule type" value="Genomic_DNA"/>
</dbReference>
<dbReference type="AlphaFoldDB" id="A0AAD5LLB3"/>
<name>A0AAD5LLB3_PYTIN</name>
<keyword evidence="3" id="KW-1185">Reference proteome</keyword>
<comment type="caution">
    <text evidence="2">The sequence shown here is derived from an EMBL/GenBank/DDBJ whole genome shotgun (WGS) entry which is preliminary data.</text>
</comment>
<dbReference type="Proteomes" id="UP001209570">
    <property type="component" value="Unassembled WGS sequence"/>
</dbReference>
<dbReference type="Gene3D" id="3.40.1580.10">
    <property type="entry name" value="SMI1/KNR4-like"/>
    <property type="match status" value="1"/>
</dbReference>
<gene>
    <name evidence="2" type="ORF">P43SY_007510</name>
</gene>
<dbReference type="SMART" id="SM00860">
    <property type="entry name" value="SMI1_KNR4"/>
    <property type="match status" value="1"/>
</dbReference>
<protein>
    <recommendedName>
        <fullName evidence="1">Knr4/Smi1-like domain-containing protein</fullName>
    </recommendedName>
</protein>
<evidence type="ECO:0000313" key="3">
    <source>
        <dbReference type="Proteomes" id="UP001209570"/>
    </source>
</evidence>
<dbReference type="InterPro" id="IPR018958">
    <property type="entry name" value="Knr4/Smi1-like_dom"/>
</dbReference>
<evidence type="ECO:0000259" key="1">
    <source>
        <dbReference type="SMART" id="SM00860"/>
    </source>
</evidence>
<reference evidence="2" key="1">
    <citation type="submission" date="2021-12" db="EMBL/GenBank/DDBJ databases">
        <title>Prjna785345.</title>
        <authorList>
            <person name="Rujirawat T."/>
            <person name="Krajaejun T."/>
        </authorList>
    </citation>
    <scope>NUCLEOTIDE SEQUENCE</scope>
    <source>
        <strain evidence="2">Pi057C3</strain>
    </source>
</reference>
<sequence length="173" mass="18930">MAGVQVLQDGNPRVGGMDDDECEQCVHDIVSWFERKAEIVSRGEKRASIEALEKELGRPIPDALRGLLSKQSGGLWFDEYKTLGADDIARTAESLSRASGWKTSFVPFAADADGNALVTDAAAKGAVFAFGDDGRGRDLAPSLSQYLEDYRNRLLSGRFDFVEDVGLVERTRK</sequence>